<proteinExistence type="predicted"/>
<keyword evidence="3" id="KW-1185">Reference proteome</keyword>
<dbReference type="AlphaFoldDB" id="I0KCK5"/>
<dbReference type="OrthoDB" id="5517632at2"/>
<name>I0KCK5_9BACT</name>
<dbReference type="eggNOG" id="ENOG502ZCKN">
    <property type="taxonomic scope" value="Bacteria"/>
</dbReference>
<dbReference type="KEGG" id="fae:FAES_3852"/>
<protein>
    <submittedName>
        <fullName evidence="2">Uncharacterized protein</fullName>
    </submittedName>
</protein>
<dbReference type="Proteomes" id="UP000011058">
    <property type="component" value="Chromosome"/>
</dbReference>
<dbReference type="HOGENOM" id="CLU_1382615_0_0_10"/>
<reference evidence="2 3" key="1">
    <citation type="journal article" date="2012" name="J. Bacteriol.">
        <title>Genome Sequence of Fibrella aestuarina BUZ 2T, a Filamentous Marine Bacterium.</title>
        <authorList>
            <person name="Filippini M."/>
            <person name="Qi W."/>
            <person name="Blom J."/>
            <person name="Goesmann A."/>
            <person name="Smits T.H."/>
            <person name="Bagheri H.C."/>
        </authorList>
    </citation>
    <scope>NUCLEOTIDE SEQUENCE [LARGE SCALE GENOMIC DNA]</scope>
    <source>
        <strain evidence="3">BUZ 2T</strain>
    </source>
</reference>
<feature type="chain" id="PRO_5003631313" evidence="1">
    <location>
        <begin position="27"/>
        <end position="217"/>
    </location>
</feature>
<evidence type="ECO:0000313" key="2">
    <source>
        <dbReference type="EMBL" id="CCH01858.1"/>
    </source>
</evidence>
<feature type="signal peptide" evidence="1">
    <location>
        <begin position="1"/>
        <end position="26"/>
    </location>
</feature>
<sequence>MNTIKSTVIVFVAAVATLLLTSYASAQKSTIPVERKAAFEDTYTIIWNGYSKAYTYTDGTWLRAEPFDYYFDVVQKRYDNEWKSVKSLHRLHPDYNGKAGDRDQTMYFGVTYESLVANKVIGNMYSSLGNGRLTTDHEFRNSIIEIDVKNAGLFTPYNKIRITQKYDYEHGKLTETVLLVKAKGSEETPFMKNEEEAYFYTKGKLDKAPTTFNQPAR</sequence>
<accession>I0KCK5</accession>
<gene>
    <name evidence="2" type="ORF">FAES_3852</name>
</gene>
<evidence type="ECO:0000313" key="3">
    <source>
        <dbReference type="Proteomes" id="UP000011058"/>
    </source>
</evidence>
<dbReference type="RefSeq" id="WP_015332957.1">
    <property type="nucleotide sequence ID" value="NC_020054.1"/>
</dbReference>
<organism evidence="2 3">
    <name type="scientific">Fibrella aestuarina BUZ 2</name>
    <dbReference type="NCBI Taxonomy" id="1166018"/>
    <lineage>
        <taxon>Bacteria</taxon>
        <taxon>Pseudomonadati</taxon>
        <taxon>Bacteroidota</taxon>
        <taxon>Cytophagia</taxon>
        <taxon>Cytophagales</taxon>
        <taxon>Spirosomataceae</taxon>
        <taxon>Fibrella</taxon>
    </lineage>
</organism>
<evidence type="ECO:0000256" key="1">
    <source>
        <dbReference type="SAM" id="SignalP"/>
    </source>
</evidence>
<dbReference type="EMBL" id="HE796683">
    <property type="protein sequence ID" value="CCH01858.1"/>
    <property type="molecule type" value="Genomic_DNA"/>
</dbReference>
<keyword evidence="1" id="KW-0732">Signal</keyword>